<feature type="signal peptide" evidence="3">
    <location>
        <begin position="1"/>
        <end position="17"/>
    </location>
</feature>
<keyword evidence="1" id="KW-0575">Peroxidase</keyword>
<dbReference type="PRINTS" id="PR00457">
    <property type="entry name" value="ANPEROXIDASE"/>
</dbReference>
<evidence type="ECO:0000313" key="4">
    <source>
        <dbReference type="EMBL" id="KAJ8944655.1"/>
    </source>
</evidence>
<evidence type="ECO:0000256" key="3">
    <source>
        <dbReference type="SAM" id="SignalP"/>
    </source>
</evidence>
<feature type="chain" id="PRO_5043586302" evidence="3">
    <location>
        <begin position="18"/>
        <end position="191"/>
    </location>
</feature>
<evidence type="ECO:0000256" key="2">
    <source>
        <dbReference type="PIRSR" id="PIRSR619791-2"/>
    </source>
</evidence>
<proteinExistence type="predicted"/>
<reference evidence="4" key="1">
    <citation type="journal article" date="2023" name="Insect Mol. Biol.">
        <title>Genome sequencing provides insights into the evolution of gene families encoding plant cell wall-degrading enzymes in longhorned beetles.</title>
        <authorList>
            <person name="Shin N.R."/>
            <person name="Okamura Y."/>
            <person name="Kirsch R."/>
            <person name="Pauchet Y."/>
        </authorList>
    </citation>
    <scope>NUCLEOTIDE SEQUENCE</scope>
    <source>
        <strain evidence="4">RBIC_L_NR</strain>
    </source>
</reference>
<keyword evidence="2" id="KW-0349">Heme</keyword>
<keyword evidence="2" id="KW-0408">Iron</keyword>
<keyword evidence="2" id="KW-0479">Metal-binding</keyword>
<dbReference type="InterPro" id="IPR037120">
    <property type="entry name" value="Haem_peroxidase_sf_animal"/>
</dbReference>
<sequence length="191" mass="21866">MFFILITWCISGKIIYGRPHNQGPLQPPDPPGGELCRSGALTEDCFQSGDGRVSEQPGLTALHTVWVRFHNKVATVLSKFNPHWSDEKIFQETRKIAYSLIQHITYREFLPIVLGPEVMQLFELNLVRKGYYDQYDSKVNPAIANSFSTAAYRFGHSMVQNSFVRADHKHRPLFNSKLDISLNLLLLFVQK</sequence>
<dbReference type="GO" id="GO:0006979">
    <property type="term" value="P:response to oxidative stress"/>
    <property type="evidence" value="ECO:0007669"/>
    <property type="project" value="InterPro"/>
</dbReference>
<dbReference type="Gene3D" id="1.10.640.10">
    <property type="entry name" value="Haem peroxidase domain superfamily, animal type"/>
    <property type="match status" value="1"/>
</dbReference>
<name>A0AAV8Y0U9_9CUCU</name>
<dbReference type="Pfam" id="PF03098">
    <property type="entry name" value="An_peroxidase"/>
    <property type="match status" value="1"/>
</dbReference>
<keyword evidence="1" id="KW-0560">Oxidoreductase</keyword>
<dbReference type="InterPro" id="IPR019791">
    <property type="entry name" value="Haem_peroxidase_animal"/>
</dbReference>
<dbReference type="PROSITE" id="PS50292">
    <property type="entry name" value="PEROXIDASE_3"/>
    <property type="match status" value="1"/>
</dbReference>
<dbReference type="PANTHER" id="PTHR11475:SF109">
    <property type="entry name" value="CHORION PEROXIDASE-LIKE PROTEIN"/>
    <property type="match status" value="1"/>
</dbReference>
<dbReference type="GO" id="GO:0020037">
    <property type="term" value="F:heme binding"/>
    <property type="evidence" value="ECO:0007669"/>
    <property type="project" value="InterPro"/>
</dbReference>
<organism evidence="4 5">
    <name type="scientific">Rhamnusium bicolor</name>
    <dbReference type="NCBI Taxonomy" id="1586634"/>
    <lineage>
        <taxon>Eukaryota</taxon>
        <taxon>Metazoa</taxon>
        <taxon>Ecdysozoa</taxon>
        <taxon>Arthropoda</taxon>
        <taxon>Hexapoda</taxon>
        <taxon>Insecta</taxon>
        <taxon>Pterygota</taxon>
        <taxon>Neoptera</taxon>
        <taxon>Endopterygota</taxon>
        <taxon>Coleoptera</taxon>
        <taxon>Polyphaga</taxon>
        <taxon>Cucujiformia</taxon>
        <taxon>Chrysomeloidea</taxon>
        <taxon>Cerambycidae</taxon>
        <taxon>Lepturinae</taxon>
        <taxon>Rhagiini</taxon>
        <taxon>Rhamnusium</taxon>
    </lineage>
</organism>
<dbReference type="GO" id="GO:0046872">
    <property type="term" value="F:metal ion binding"/>
    <property type="evidence" value="ECO:0007669"/>
    <property type="project" value="UniProtKB-KW"/>
</dbReference>
<dbReference type="GO" id="GO:0004601">
    <property type="term" value="F:peroxidase activity"/>
    <property type="evidence" value="ECO:0007669"/>
    <property type="project" value="UniProtKB-KW"/>
</dbReference>
<dbReference type="PANTHER" id="PTHR11475">
    <property type="entry name" value="OXIDASE/PEROXIDASE"/>
    <property type="match status" value="1"/>
</dbReference>
<dbReference type="AlphaFoldDB" id="A0AAV8Y0U9"/>
<evidence type="ECO:0000256" key="1">
    <source>
        <dbReference type="ARBA" id="ARBA00022559"/>
    </source>
</evidence>
<dbReference type="EMBL" id="JANEYF010002575">
    <property type="protein sequence ID" value="KAJ8944655.1"/>
    <property type="molecule type" value="Genomic_DNA"/>
</dbReference>
<dbReference type="SUPFAM" id="SSF48113">
    <property type="entry name" value="Heme-dependent peroxidases"/>
    <property type="match status" value="1"/>
</dbReference>
<gene>
    <name evidence="4" type="ORF">NQ314_009417</name>
</gene>
<evidence type="ECO:0000313" key="5">
    <source>
        <dbReference type="Proteomes" id="UP001162156"/>
    </source>
</evidence>
<dbReference type="Proteomes" id="UP001162156">
    <property type="component" value="Unassembled WGS sequence"/>
</dbReference>
<keyword evidence="5" id="KW-1185">Reference proteome</keyword>
<comment type="caution">
    <text evidence="4">The sequence shown here is derived from an EMBL/GenBank/DDBJ whole genome shotgun (WGS) entry which is preliminary data.</text>
</comment>
<feature type="binding site" description="axial binding residue" evidence="2">
    <location>
        <position position="156"/>
    </location>
    <ligand>
        <name>heme b</name>
        <dbReference type="ChEBI" id="CHEBI:60344"/>
    </ligand>
    <ligandPart>
        <name>Fe</name>
        <dbReference type="ChEBI" id="CHEBI:18248"/>
    </ligandPart>
</feature>
<protein>
    <submittedName>
        <fullName evidence="4">Uncharacterized protein</fullName>
    </submittedName>
</protein>
<dbReference type="InterPro" id="IPR010255">
    <property type="entry name" value="Haem_peroxidase_sf"/>
</dbReference>
<keyword evidence="3" id="KW-0732">Signal</keyword>
<accession>A0AAV8Y0U9</accession>